<dbReference type="EMBL" id="SGXE01000005">
    <property type="protein sequence ID" value="RZS91925.1"/>
    <property type="molecule type" value="Genomic_DNA"/>
</dbReference>
<dbReference type="AlphaFoldDB" id="A0A4Q7NXC5"/>
<evidence type="ECO:0000313" key="4">
    <source>
        <dbReference type="Proteomes" id="UP000292262"/>
    </source>
</evidence>
<gene>
    <name evidence="3" type="ORF">EV197_3029</name>
</gene>
<dbReference type="Pfam" id="PF12146">
    <property type="entry name" value="Hydrolase_4"/>
    <property type="match status" value="1"/>
</dbReference>
<evidence type="ECO:0000259" key="1">
    <source>
        <dbReference type="Pfam" id="PF08386"/>
    </source>
</evidence>
<reference evidence="3 4" key="1">
    <citation type="submission" date="2019-02" db="EMBL/GenBank/DDBJ databases">
        <title>Genomic Encyclopedia of Type Strains, Phase IV (KMG-IV): sequencing the most valuable type-strain genomes for metagenomic binning, comparative biology and taxonomic classification.</title>
        <authorList>
            <person name="Goeker M."/>
        </authorList>
    </citation>
    <scope>NUCLEOTIDE SEQUENCE [LARGE SCALE GENOMIC DNA]</scope>
    <source>
        <strain evidence="3 4">DSM 17196</strain>
    </source>
</reference>
<accession>A0A4Q7NXC5</accession>
<protein>
    <submittedName>
        <fullName evidence="3">Pimeloyl-ACP methyl ester carboxylesterase</fullName>
    </submittedName>
</protein>
<dbReference type="InterPro" id="IPR013595">
    <property type="entry name" value="Pept_S33_TAP-like_C"/>
</dbReference>
<dbReference type="Pfam" id="PF08386">
    <property type="entry name" value="Abhydrolase_4"/>
    <property type="match status" value="1"/>
</dbReference>
<feature type="domain" description="Peptidase S33 tripeptidyl aminopeptidase-like C-terminal" evidence="1">
    <location>
        <begin position="223"/>
        <end position="277"/>
    </location>
</feature>
<dbReference type="RefSeq" id="WP_130287554.1">
    <property type="nucleotide sequence ID" value="NZ_SGXE01000005.1"/>
</dbReference>
<name>A0A4Q7NXC5_9FLAO</name>
<evidence type="ECO:0000259" key="2">
    <source>
        <dbReference type="Pfam" id="PF12146"/>
    </source>
</evidence>
<dbReference type="OrthoDB" id="9785847at2"/>
<dbReference type="PANTHER" id="PTHR46438:SF11">
    <property type="entry name" value="LIPASE-RELATED"/>
    <property type="match status" value="1"/>
</dbReference>
<dbReference type="PANTHER" id="PTHR46438">
    <property type="entry name" value="ALPHA/BETA-HYDROLASES SUPERFAMILY PROTEIN"/>
    <property type="match status" value="1"/>
</dbReference>
<proteinExistence type="predicted"/>
<organism evidence="3 4">
    <name type="scientific">Aquimarina brevivitae</name>
    <dbReference type="NCBI Taxonomy" id="323412"/>
    <lineage>
        <taxon>Bacteria</taxon>
        <taxon>Pseudomonadati</taxon>
        <taxon>Bacteroidota</taxon>
        <taxon>Flavobacteriia</taxon>
        <taxon>Flavobacteriales</taxon>
        <taxon>Flavobacteriaceae</taxon>
        <taxon>Aquimarina</taxon>
    </lineage>
</organism>
<dbReference type="Gene3D" id="3.40.50.1820">
    <property type="entry name" value="alpha/beta hydrolase"/>
    <property type="match status" value="1"/>
</dbReference>
<keyword evidence="4" id="KW-1185">Reference proteome</keyword>
<dbReference type="SUPFAM" id="SSF53474">
    <property type="entry name" value="alpha/beta-Hydrolases"/>
    <property type="match status" value="1"/>
</dbReference>
<dbReference type="InterPro" id="IPR022742">
    <property type="entry name" value="Hydrolase_4"/>
</dbReference>
<dbReference type="InterPro" id="IPR029058">
    <property type="entry name" value="AB_hydrolase_fold"/>
</dbReference>
<feature type="domain" description="Serine aminopeptidase S33" evidence="2">
    <location>
        <begin position="76"/>
        <end position="198"/>
    </location>
</feature>
<dbReference type="Proteomes" id="UP000292262">
    <property type="component" value="Unassembled WGS sequence"/>
</dbReference>
<evidence type="ECO:0000313" key="3">
    <source>
        <dbReference type="EMBL" id="RZS91925.1"/>
    </source>
</evidence>
<comment type="caution">
    <text evidence="3">The sequence shown here is derived from an EMBL/GenBank/DDBJ whole genome shotgun (WGS) entry which is preliminary data.</text>
</comment>
<sequence length="279" mass="32384">MRQTLKKYAPILLGKKLSAQFLIAPKKAIYKAFLLFSTPQKGRVTLEQSYFLEDAEDEVIPVKEVFVQTYRWPGNRETILLIHGWESNSHRWKALVEKLQQQNYTVIAFDAPAHGNSSGKILNVPLYAEALQKIIQLYRPNYTIAHSVGGMASIFNSFLYKNPEIEKKVILAPPAELSEIMANYQQMLRFSDKFLQRLNSFFKEQFGYHFEEFSMPTFAKEISTPALLIHDKFDDITPHQGTQKIHQNWENSKLVLTENFGHSLFFDEVDDMILDFLKK</sequence>